<comment type="catalytic activity">
    <reaction evidence="8">
        <text>cytidine(34) in tRNA(Ile2) + L-lysine + ATP = lysidine(34) in tRNA(Ile2) + AMP + diphosphate + H(+)</text>
        <dbReference type="Rhea" id="RHEA:43744"/>
        <dbReference type="Rhea" id="RHEA-COMP:10625"/>
        <dbReference type="Rhea" id="RHEA-COMP:10670"/>
        <dbReference type="ChEBI" id="CHEBI:15378"/>
        <dbReference type="ChEBI" id="CHEBI:30616"/>
        <dbReference type="ChEBI" id="CHEBI:32551"/>
        <dbReference type="ChEBI" id="CHEBI:33019"/>
        <dbReference type="ChEBI" id="CHEBI:82748"/>
        <dbReference type="ChEBI" id="CHEBI:83665"/>
        <dbReference type="ChEBI" id="CHEBI:456215"/>
        <dbReference type="EC" id="6.3.4.19"/>
    </reaction>
</comment>
<keyword evidence="5" id="KW-0819">tRNA processing</keyword>
<evidence type="ECO:0000256" key="7">
    <source>
        <dbReference type="ARBA" id="ARBA00022840"/>
    </source>
</evidence>
<keyword evidence="7" id="KW-0067">ATP-binding</keyword>
<evidence type="ECO:0000256" key="6">
    <source>
        <dbReference type="ARBA" id="ARBA00022741"/>
    </source>
</evidence>
<evidence type="ECO:0000256" key="8">
    <source>
        <dbReference type="ARBA" id="ARBA00048539"/>
    </source>
</evidence>
<comment type="subcellular location">
    <subcellularLocation>
        <location evidence="1">Cytoplasm</location>
    </subcellularLocation>
</comment>
<dbReference type="NCBIfam" id="TIGR02433">
    <property type="entry name" value="lysidine_TilS_C"/>
    <property type="match status" value="1"/>
</dbReference>
<evidence type="ECO:0000256" key="3">
    <source>
        <dbReference type="ARBA" id="ARBA00022490"/>
    </source>
</evidence>
<dbReference type="PANTHER" id="PTHR43033:SF1">
    <property type="entry name" value="TRNA(ILE)-LYSIDINE SYNTHASE-RELATED"/>
    <property type="match status" value="1"/>
</dbReference>
<dbReference type="Gene3D" id="3.40.50.620">
    <property type="entry name" value="HUPs"/>
    <property type="match status" value="1"/>
</dbReference>
<keyword evidence="3" id="KW-0963">Cytoplasm</keyword>
<dbReference type="GO" id="GO:0032267">
    <property type="term" value="F:tRNA(Ile)-lysidine synthase activity"/>
    <property type="evidence" value="ECO:0007669"/>
    <property type="project" value="UniProtKB-EC"/>
</dbReference>
<dbReference type="NCBIfam" id="TIGR02432">
    <property type="entry name" value="lysidine_TilS_N"/>
    <property type="match status" value="1"/>
</dbReference>
<dbReference type="SUPFAM" id="SSF52402">
    <property type="entry name" value="Adenine nucleotide alpha hydrolases-like"/>
    <property type="match status" value="1"/>
</dbReference>
<feature type="domain" description="Lysidine-tRNA(Ile) synthetase C-terminal" evidence="9">
    <location>
        <begin position="377"/>
        <end position="447"/>
    </location>
</feature>
<dbReference type="EC" id="6.3.4.19" evidence="2"/>
<evidence type="ECO:0000313" key="10">
    <source>
        <dbReference type="EMBL" id="VAW63852.1"/>
    </source>
</evidence>
<dbReference type="InterPro" id="IPR015262">
    <property type="entry name" value="tRNA_Ile_lys_synt_subst-bd"/>
</dbReference>
<dbReference type="GO" id="GO:0005737">
    <property type="term" value="C:cytoplasm"/>
    <property type="evidence" value="ECO:0007669"/>
    <property type="project" value="UniProtKB-SubCell"/>
</dbReference>
<dbReference type="PANTHER" id="PTHR43033">
    <property type="entry name" value="TRNA(ILE)-LYSIDINE SYNTHASE-RELATED"/>
    <property type="match status" value="1"/>
</dbReference>
<dbReference type="InterPro" id="IPR011063">
    <property type="entry name" value="TilS/TtcA_N"/>
</dbReference>
<protein>
    <recommendedName>
        <fullName evidence="2">tRNA(Ile)-lysidine synthetase</fullName>
        <ecNumber evidence="2">6.3.4.19</ecNumber>
    </recommendedName>
</protein>
<dbReference type="Gene3D" id="1.20.59.20">
    <property type="match status" value="1"/>
</dbReference>
<organism evidence="10">
    <name type="scientific">hydrothermal vent metagenome</name>
    <dbReference type="NCBI Taxonomy" id="652676"/>
    <lineage>
        <taxon>unclassified sequences</taxon>
        <taxon>metagenomes</taxon>
        <taxon>ecological metagenomes</taxon>
    </lineage>
</organism>
<reference evidence="10" key="1">
    <citation type="submission" date="2018-06" db="EMBL/GenBank/DDBJ databases">
        <authorList>
            <person name="Zhirakovskaya E."/>
        </authorList>
    </citation>
    <scope>NUCLEOTIDE SEQUENCE</scope>
</reference>
<dbReference type="SMART" id="SM00977">
    <property type="entry name" value="TilS_C"/>
    <property type="match status" value="1"/>
</dbReference>
<dbReference type="HAMAP" id="MF_01161">
    <property type="entry name" value="tRNA_Ile_lys_synt"/>
    <property type="match status" value="1"/>
</dbReference>
<evidence type="ECO:0000256" key="4">
    <source>
        <dbReference type="ARBA" id="ARBA00022598"/>
    </source>
</evidence>
<dbReference type="InterPro" id="IPR014729">
    <property type="entry name" value="Rossmann-like_a/b/a_fold"/>
</dbReference>
<evidence type="ECO:0000256" key="1">
    <source>
        <dbReference type="ARBA" id="ARBA00004496"/>
    </source>
</evidence>
<evidence type="ECO:0000256" key="5">
    <source>
        <dbReference type="ARBA" id="ARBA00022694"/>
    </source>
</evidence>
<dbReference type="EMBL" id="UOFH01000259">
    <property type="protein sequence ID" value="VAW63852.1"/>
    <property type="molecule type" value="Genomic_DNA"/>
</dbReference>
<dbReference type="InterPro" id="IPR012796">
    <property type="entry name" value="Lysidine-tRNA-synth_C"/>
</dbReference>
<dbReference type="CDD" id="cd01992">
    <property type="entry name" value="TilS_N"/>
    <property type="match status" value="1"/>
</dbReference>
<evidence type="ECO:0000259" key="9">
    <source>
        <dbReference type="SMART" id="SM00977"/>
    </source>
</evidence>
<keyword evidence="4 10" id="KW-0436">Ligase</keyword>
<dbReference type="InterPro" id="IPR012795">
    <property type="entry name" value="tRNA_Ile_lys_synt_N"/>
</dbReference>
<keyword evidence="6" id="KW-0547">Nucleotide-binding</keyword>
<proteinExistence type="inferred from homology"/>
<dbReference type="Pfam" id="PF11734">
    <property type="entry name" value="TilS_C"/>
    <property type="match status" value="1"/>
</dbReference>
<dbReference type="Pfam" id="PF01171">
    <property type="entry name" value="ATP_bind_3"/>
    <property type="match status" value="1"/>
</dbReference>
<dbReference type="Pfam" id="PF09179">
    <property type="entry name" value="TilS"/>
    <property type="match status" value="1"/>
</dbReference>
<name>A0A3B0XKR7_9ZZZZ</name>
<dbReference type="SUPFAM" id="SSF82829">
    <property type="entry name" value="MesJ substrate recognition domain-like"/>
    <property type="match status" value="1"/>
</dbReference>
<dbReference type="GO" id="GO:0005524">
    <property type="term" value="F:ATP binding"/>
    <property type="evidence" value="ECO:0007669"/>
    <property type="project" value="UniProtKB-KW"/>
</dbReference>
<evidence type="ECO:0000256" key="2">
    <source>
        <dbReference type="ARBA" id="ARBA00013267"/>
    </source>
</evidence>
<dbReference type="SUPFAM" id="SSF56037">
    <property type="entry name" value="PheT/TilS domain"/>
    <property type="match status" value="1"/>
</dbReference>
<sequence length="450" mass="51206">MANTLNKKKQSLSADYLLQQLSQFANQHNIKTWCLAYSGGVDSQVLLHLLHLTKLNVNAVYIDHGLQAQSADWAKHCEQQCKQRNISFQTIHVNARAAQGESPEAAARTARYSALKNGIQNDSCLLTAQHQDDQAETVLLQLLRGAGAAGLAGMPEITAFANGWHARPLLNISQKKILTYAQKNQLIWVEDPSNQHINYDRNYLRHTVIEKIKQRWPALNRTLSAFAKQQAENAQLLDVLAEEDLKPALLEKDSVDIIRLNKLDEARLRNALRFWIKTRQQPMPSRAVLMQIVQQIKNTSHDSDALVNWANCEVRRFRDKLYCIKKIEHDASQIFHWNGNEILNIHSIEKKLIFKKIKTDNENIHYVLNESILSEKIEVRFRQGGEKIKPTGRNGSHNLKSLFQEAAVPGWQRDRVPLLFVDEKLIAVVGYWIADDFAKQGDGVLAVLTS</sequence>
<dbReference type="InterPro" id="IPR012094">
    <property type="entry name" value="tRNA_Ile_lys_synt"/>
</dbReference>
<dbReference type="AlphaFoldDB" id="A0A3B0XKR7"/>
<accession>A0A3B0XKR7</accession>
<dbReference type="GO" id="GO:0008033">
    <property type="term" value="P:tRNA processing"/>
    <property type="evidence" value="ECO:0007669"/>
    <property type="project" value="UniProtKB-KW"/>
</dbReference>
<gene>
    <name evidence="10" type="ORF">MNBD_GAMMA08-3085</name>
</gene>